<evidence type="ECO:0000313" key="4">
    <source>
        <dbReference type="Proteomes" id="UP000517753"/>
    </source>
</evidence>
<dbReference type="Pfam" id="PF02469">
    <property type="entry name" value="Fasciclin"/>
    <property type="match status" value="1"/>
</dbReference>
<dbReference type="SMART" id="SM00554">
    <property type="entry name" value="FAS1"/>
    <property type="match status" value="1"/>
</dbReference>
<sequence length="204" mass="20591">MIRSFPAATRHAAVLLLAAGLAACVPPATAPVSAPPPPPSAAPVPVDPSRIESEATIAASIAATPGLTTLASELRTAELDSLLAGNGPYTLFAPTDTAFTRLAPGIAGDLLAPENRAALVTLLRYQIVPGVLSTEQLTQRIRAGGGRAVLTTLGGQPITATLTGDVITLTSVTGNRSYVEAADVAQANGVIHVVNGVLVPNLPQ</sequence>
<dbReference type="AlphaFoldDB" id="A0A7Y9FNC6"/>
<dbReference type="InterPro" id="IPR050904">
    <property type="entry name" value="Adhesion/Biosynth-related"/>
</dbReference>
<keyword evidence="1" id="KW-0732">Signal</keyword>
<name>A0A7Y9FNC6_9SPHN</name>
<keyword evidence="4" id="KW-1185">Reference proteome</keyword>
<dbReference type="InterPro" id="IPR036378">
    <property type="entry name" value="FAS1_dom_sf"/>
</dbReference>
<dbReference type="RefSeq" id="WP_179507754.1">
    <property type="nucleotide sequence ID" value="NZ_JACCBY010000001.1"/>
</dbReference>
<dbReference type="InterPro" id="IPR000782">
    <property type="entry name" value="FAS1_domain"/>
</dbReference>
<dbReference type="PANTHER" id="PTHR10900:SF77">
    <property type="entry name" value="FI19380P1"/>
    <property type="match status" value="1"/>
</dbReference>
<dbReference type="PROSITE" id="PS50213">
    <property type="entry name" value="FAS1"/>
    <property type="match status" value="1"/>
</dbReference>
<reference evidence="3 4" key="1">
    <citation type="submission" date="2020-07" db="EMBL/GenBank/DDBJ databases">
        <authorList>
            <person name="Partida-Martinez L."/>
            <person name="Huntemann M."/>
            <person name="Clum A."/>
            <person name="Wang J."/>
            <person name="Palaniappan K."/>
            <person name="Ritter S."/>
            <person name="Chen I.-M."/>
            <person name="Stamatis D."/>
            <person name="Reddy T."/>
            <person name="O'Malley R."/>
            <person name="Daum C."/>
            <person name="Shapiro N."/>
            <person name="Ivanova N."/>
            <person name="Kyrpides N."/>
            <person name="Woyke T."/>
        </authorList>
    </citation>
    <scope>NUCLEOTIDE SEQUENCE [LARGE SCALE GENOMIC DNA]</scope>
    <source>
        <strain evidence="3 4">AS2.3</strain>
    </source>
</reference>
<reference evidence="3 4" key="2">
    <citation type="submission" date="2020-08" db="EMBL/GenBank/DDBJ databases">
        <title>The Agave Microbiome: Exploring the role of microbial communities in plant adaptations to desert environments.</title>
        <authorList>
            <person name="Partida-Martinez L.P."/>
        </authorList>
    </citation>
    <scope>NUCLEOTIDE SEQUENCE [LARGE SCALE GENOMIC DNA]</scope>
    <source>
        <strain evidence="3 4">AS2.3</strain>
    </source>
</reference>
<evidence type="ECO:0000259" key="2">
    <source>
        <dbReference type="PROSITE" id="PS50213"/>
    </source>
</evidence>
<dbReference type="EMBL" id="JACCBY010000001">
    <property type="protein sequence ID" value="NYD89281.1"/>
    <property type="molecule type" value="Genomic_DNA"/>
</dbReference>
<feature type="domain" description="FAS1" evidence="2">
    <location>
        <begin position="54"/>
        <end position="198"/>
    </location>
</feature>
<dbReference type="PROSITE" id="PS51257">
    <property type="entry name" value="PROKAR_LIPOPROTEIN"/>
    <property type="match status" value="1"/>
</dbReference>
<comment type="caution">
    <text evidence="3">The sequence shown here is derived from an EMBL/GenBank/DDBJ whole genome shotgun (WGS) entry which is preliminary data.</text>
</comment>
<feature type="chain" id="PRO_5031341479" evidence="1">
    <location>
        <begin position="31"/>
        <end position="204"/>
    </location>
</feature>
<evidence type="ECO:0000256" key="1">
    <source>
        <dbReference type="SAM" id="SignalP"/>
    </source>
</evidence>
<dbReference type="Proteomes" id="UP000517753">
    <property type="component" value="Unassembled WGS sequence"/>
</dbReference>
<proteinExistence type="predicted"/>
<organism evidence="3 4">
    <name type="scientific">Sphingomonas melonis</name>
    <dbReference type="NCBI Taxonomy" id="152682"/>
    <lineage>
        <taxon>Bacteria</taxon>
        <taxon>Pseudomonadati</taxon>
        <taxon>Pseudomonadota</taxon>
        <taxon>Alphaproteobacteria</taxon>
        <taxon>Sphingomonadales</taxon>
        <taxon>Sphingomonadaceae</taxon>
        <taxon>Sphingomonas</taxon>
    </lineage>
</organism>
<dbReference type="SUPFAM" id="SSF82153">
    <property type="entry name" value="FAS1 domain"/>
    <property type="match status" value="1"/>
</dbReference>
<accession>A0A7Y9FNC6</accession>
<gene>
    <name evidence="3" type="ORF">HD841_001050</name>
</gene>
<evidence type="ECO:0000313" key="3">
    <source>
        <dbReference type="EMBL" id="NYD89281.1"/>
    </source>
</evidence>
<dbReference type="PANTHER" id="PTHR10900">
    <property type="entry name" value="PERIOSTIN-RELATED"/>
    <property type="match status" value="1"/>
</dbReference>
<dbReference type="Gene3D" id="2.30.180.10">
    <property type="entry name" value="FAS1 domain"/>
    <property type="match status" value="1"/>
</dbReference>
<feature type="signal peptide" evidence="1">
    <location>
        <begin position="1"/>
        <end position="30"/>
    </location>
</feature>
<protein>
    <submittedName>
        <fullName evidence="3">Putative surface protein with fasciclin (FAS1) repeats</fullName>
    </submittedName>
</protein>